<dbReference type="Proteomes" id="UP000807504">
    <property type="component" value="Unassembled WGS sequence"/>
</dbReference>
<evidence type="ECO:0000313" key="4">
    <source>
        <dbReference type="EMBL" id="KAF8767469.1"/>
    </source>
</evidence>
<dbReference type="EMBL" id="JABXBU010002230">
    <property type="protein sequence ID" value="KAF8767469.1"/>
    <property type="molecule type" value="Genomic_DNA"/>
</dbReference>
<sequence>MATKHDLEILNSVFNPLLPIGECPFDDIVDAELKDEEELTDSVIEAKKLEIEAVKKAEAGNVDEAIEIFGQCIQLAPRRPSGYNNRAQAYRLKGNIPAALEDLNNTLNLSGGKGKSACLAYCQRALIYRLQNKQKEAVADFEKAAALGSEFARSQLVLMNPYAALCNQMLRKVMAQYR</sequence>
<keyword evidence="3" id="KW-0802">TPR repeat</keyword>
<evidence type="ECO:0000313" key="5">
    <source>
        <dbReference type="Proteomes" id="UP000807504"/>
    </source>
</evidence>
<proteinExistence type="inferred from homology"/>
<keyword evidence="2" id="KW-0677">Repeat</keyword>
<evidence type="ECO:0000256" key="2">
    <source>
        <dbReference type="ARBA" id="ARBA00022737"/>
    </source>
</evidence>
<dbReference type="Gene3D" id="1.25.40.10">
    <property type="entry name" value="Tetratricopeptide repeat domain"/>
    <property type="match status" value="1"/>
</dbReference>
<reference evidence="4" key="2">
    <citation type="submission" date="2020-06" db="EMBL/GenBank/DDBJ databases">
        <authorList>
            <person name="Sheffer M."/>
        </authorList>
    </citation>
    <scope>NUCLEOTIDE SEQUENCE</scope>
</reference>
<protein>
    <submittedName>
        <fullName evidence="4">Tetratricopeptide repeat protein 36 like protein</fullName>
    </submittedName>
</protein>
<organism evidence="4 5">
    <name type="scientific">Argiope bruennichi</name>
    <name type="common">Wasp spider</name>
    <name type="synonym">Aranea bruennichi</name>
    <dbReference type="NCBI Taxonomy" id="94029"/>
    <lineage>
        <taxon>Eukaryota</taxon>
        <taxon>Metazoa</taxon>
        <taxon>Ecdysozoa</taxon>
        <taxon>Arthropoda</taxon>
        <taxon>Chelicerata</taxon>
        <taxon>Arachnida</taxon>
        <taxon>Araneae</taxon>
        <taxon>Araneomorphae</taxon>
        <taxon>Entelegynae</taxon>
        <taxon>Araneoidea</taxon>
        <taxon>Araneidae</taxon>
        <taxon>Argiope</taxon>
    </lineage>
</organism>
<dbReference type="FunFam" id="1.25.40.10:FF:000213">
    <property type="entry name" value="Tetratricopeptide repeat domain 36"/>
    <property type="match status" value="1"/>
</dbReference>
<evidence type="ECO:0000256" key="3">
    <source>
        <dbReference type="ARBA" id="ARBA00022803"/>
    </source>
</evidence>
<dbReference type="SMART" id="SM00028">
    <property type="entry name" value="TPR"/>
    <property type="match status" value="3"/>
</dbReference>
<dbReference type="InterPro" id="IPR038906">
    <property type="entry name" value="TTC36"/>
</dbReference>
<evidence type="ECO:0000256" key="1">
    <source>
        <dbReference type="ARBA" id="ARBA00006995"/>
    </source>
</evidence>
<dbReference type="AlphaFoldDB" id="A0A8T0E6J8"/>
<dbReference type="InterPro" id="IPR011990">
    <property type="entry name" value="TPR-like_helical_dom_sf"/>
</dbReference>
<keyword evidence="5" id="KW-1185">Reference proteome</keyword>
<dbReference type="GO" id="GO:0006570">
    <property type="term" value="P:tyrosine metabolic process"/>
    <property type="evidence" value="ECO:0007669"/>
    <property type="project" value="TreeGrafter"/>
</dbReference>
<dbReference type="Pfam" id="PF13181">
    <property type="entry name" value="TPR_8"/>
    <property type="match status" value="2"/>
</dbReference>
<reference evidence="4" key="1">
    <citation type="journal article" date="2020" name="bioRxiv">
        <title>Chromosome-level reference genome of the European wasp spider Argiope bruennichi: a resource for studies on range expansion and evolutionary adaptation.</title>
        <authorList>
            <person name="Sheffer M.M."/>
            <person name="Hoppe A."/>
            <person name="Krehenwinkel H."/>
            <person name="Uhl G."/>
            <person name="Kuss A.W."/>
            <person name="Jensen L."/>
            <person name="Jensen C."/>
            <person name="Gillespie R.G."/>
            <person name="Hoff K.J."/>
            <person name="Prost S."/>
        </authorList>
    </citation>
    <scope>NUCLEOTIDE SEQUENCE</scope>
</reference>
<dbReference type="OMA" id="CNQMLCE"/>
<name>A0A8T0E6J8_ARGBR</name>
<dbReference type="SUPFAM" id="SSF48452">
    <property type="entry name" value="TPR-like"/>
    <property type="match status" value="1"/>
</dbReference>
<dbReference type="OrthoDB" id="539634at2759"/>
<comment type="similarity">
    <text evidence="1">Belongs to the TTC36 family.</text>
</comment>
<comment type="caution">
    <text evidence="4">The sequence shown here is derived from an EMBL/GenBank/DDBJ whole genome shotgun (WGS) entry which is preliminary data.</text>
</comment>
<dbReference type="InterPro" id="IPR019734">
    <property type="entry name" value="TPR_rpt"/>
</dbReference>
<dbReference type="PANTHER" id="PTHR21405">
    <property type="entry name" value="CDNA SEQUENCE BC021608"/>
    <property type="match status" value="1"/>
</dbReference>
<dbReference type="PANTHER" id="PTHR21405:SF0">
    <property type="entry name" value="TETRATRICOPEPTIDE REPEAT PROTEIN 36"/>
    <property type="match status" value="1"/>
</dbReference>
<accession>A0A8T0E6J8</accession>
<gene>
    <name evidence="4" type="ORF">HNY73_020427</name>
</gene>